<keyword evidence="6" id="KW-1133">Transmembrane helix</keyword>
<keyword evidence="5" id="KW-0902">Two-component regulatory system</keyword>
<dbReference type="EMBL" id="LMTZ01000011">
    <property type="protein sequence ID" value="KST69902.1"/>
    <property type="molecule type" value="Genomic_DNA"/>
</dbReference>
<dbReference type="Proteomes" id="UP000053372">
    <property type="component" value="Unassembled WGS sequence"/>
</dbReference>
<proteinExistence type="predicted"/>
<keyword evidence="6" id="KW-0472">Membrane</keyword>
<evidence type="ECO:0000256" key="6">
    <source>
        <dbReference type="SAM" id="Phobius"/>
    </source>
</evidence>
<evidence type="ECO:0000256" key="2">
    <source>
        <dbReference type="ARBA" id="ARBA00012438"/>
    </source>
</evidence>
<dbReference type="Gene3D" id="1.10.287.130">
    <property type="match status" value="1"/>
</dbReference>
<evidence type="ECO:0000313" key="8">
    <source>
        <dbReference type="EMBL" id="KST69902.1"/>
    </source>
</evidence>
<feature type="transmembrane region" description="Helical" evidence="6">
    <location>
        <begin position="168"/>
        <end position="192"/>
    </location>
</feature>
<evidence type="ECO:0000256" key="1">
    <source>
        <dbReference type="ARBA" id="ARBA00000085"/>
    </source>
</evidence>
<evidence type="ECO:0000256" key="3">
    <source>
        <dbReference type="ARBA" id="ARBA00022553"/>
    </source>
</evidence>
<evidence type="ECO:0000256" key="4">
    <source>
        <dbReference type="ARBA" id="ARBA00022777"/>
    </source>
</evidence>
<sequence>MVKNHRDTKFHLPKWSVLVASSLVAIITSISIFSIKKWSDRSYRSEILVIEIARQLNRINALELEAVAENKVDESNLKEIEKTRDNMTATINAITQIDPNQEKLYEILGLYKKYKKFQDEQFKLIAERKIKQSIKIDKEEVDPTFEKIVEKIDCLSKDYKHQKEQADFISYLGILSSLIFAAGSLGIVFWRFNASLLIQTQKLNQALSELQQTQSHLIQTEKMAGLGQMVAGVAHEINNPATFIYGNINYTKTYTSQLLELVELYQKNYPESSSDIQNMIENIELDFLKEDLPKTLSSIQNGSERIRQIVLSLRNFSRLDEAEIKEVDLHAGIDSTLLILSTKFIKEIEIICDYGELPPVECLAAQINQVFMNILSNAADALLGDKSIYSKKIIIHTARISFNHIQIKIVDNGPGMKQEILNKIFDPFFTTKPVGKGTGLGLSISYKIIEKHQGKIAVDSQLNKGTEFTITLPIRHNQDSIRDITHDMVVKLT</sequence>
<dbReference type="SUPFAM" id="SSF55874">
    <property type="entry name" value="ATPase domain of HSP90 chaperone/DNA topoisomerase II/histidine kinase"/>
    <property type="match status" value="1"/>
</dbReference>
<dbReference type="InterPro" id="IPR004358">
    <property type="entry name" value="Sig_transdc_His_kin-like_C"/>
</dbReference>
<protein>
    <recommendedName>
        <fullName evidence="2">histidine kinase</fullName>
        <ecNumber evidence="2">2.7.13.3</ecNumber>
    </recommendedName>
</protein>
<dbReference type="InterPro" id="IPR003594">
    <property type="entry name" value="HATPase_dom"/>
</dbReference>
<accession>A0A0V7ZZK9</accession>
<evidence type="ECO:0000313" key="10">
    <source>
        <dbReference type="Proteomes" id="UP000053372"/>
    </source>
</evidence>
<keyword evidence="4" id="KW-0418">Kinase</keyword>
<dbReference type="SUPFAM" id="SSF47384">
    <property type="entry name" value="Homodimeric domain of signal transducing histidine kinase"/>
    <property type="match status" value="1"/>
</dbReference>
<keyword evidence="10" id="KW-1185">Reference proteome</keyword>
<dbReference type="OrthoDB" id="501036at2"/>
<dbReference type="Gene3D" id="3.30.565.10">
    <property type="entry name" value="Histidine kinase-like ATPase, C-terminal domain"/>
    <property type="match status" value="1"/>
</dbReference>
<keyword evidence="6" id="KW-0812">Transmembrane</keyword>
<dbReference type="Pfam" id="PF02518">
    <property type="entry name" value="HATPase_c"/>
    <property type="match status" value="1"/>
</dbReference>
<evidence type="ECO:0000256" key="5">
    <source>
        <dbReference type="ARBA" id="ARBA00023012"/>
    </source>
</evidence>
<dbReference type="EC" id="2.7.13.3" evidence="2"/>
<feature type="transmembrane region" description="Helical" evidence="6">
    <location>
        <begin position="15"/>
        <end position="35"/>
    </location>
</feature>
<dbReference type="PANTHER" id="PTHR43065:SF50">
    <property type="entry name" value="HISTIDINE KINASE"/>
    <property type="match status" value="1"/>
</dbReference>
<gene>
    <name evidence="8" type="ORF">BC008_05545</name>
    <name evidence="9" type="ORF">BC008_06290</name>
</gene>
<reference evidence="8 10" key="1">
    <citation type="journal article" date="2015" name="Genome Announc.">
        <title>Draft Genome of the Euendolithic (true boring) Cyanobacterium Mastigocoleus testarum strain BC008.</title>
        <authorList>
            <person name="Guida B.S."/>
            <person name="Garcia-Pichel F."/>
        </authorList>
    </citation>
    <scope>NUCLEOTIDE SEQUENCE [LARGE SCALE GENOMIC DNA]</scope>
    <source>
        <strain evidence="8 10">BC008</strain>
    </source>
</reference>
<dbReference type="PANTHER" id="PTHR43065">
    <property type="entry name" value="SENSOR HISTIDINE KINASE"/>
    <property type="match status" value="1"/>
</dbReference>
<feature type="domain" description="Histidine kinase" evidence="7">
    <location>
        <begin position="232"/>
        <end position="476"/>
    </location>
</feature>
<dbReference type="SMART" id="SM00387">
    <property type="entry name" value="HATPase_c"/>
    <property type="match status" value="1"/>
</dbReference>
<dbReference type="PROSITE" id="PS50109">
    <property type="entry name" value="HIS_KIN"/>
    <property type="match status" value="1"/>
</dbReference>
<organism evidence="8 10">
    <name type="scientific">Mastigocoleus testarum BC008</name>
    <dbReference type="NCBI Taxonomy" id="371196"/>
    <lineage>
        <taxon>Bacteria</taxon>
        <taxon>Bacillati</taxon>
        <taxon>Cyanobacteriota</taxon>
        <taxon>Cyanophyceae</taxon>
        <taxon>Nostocales</taxon>
        <taxon>Hapalosiphonaceae</taxon>
        <taxon>Mastigocoleus</taxon>
    </lineage>
</organism>
<dbReference type="EMBL" id="LMTZ01000006">
    <property type="protein sequence ID" value="KST70047.1"/>
    <property type="molecule type" value="Genomic_DNA"/>
</dbReference>
<dbReference type="InterPro" id="IPR005467">
    <property type="entry name" value="His_kinase_dom"/>
</dbReference>
<dbReference type="GO" id="GO:0000155">
    <property type="term" value="F:phosphorelay sensor kinase activity"/>
    <property type="evidence" value="ECO:0007669"/>
    <property type="project" value="InterPro"/>
</dbReference>
<comment type="catalytic activity">
    <reaction evidence="1">
        <text>ATP + protein L-histidine = ADP + protein N-phospho-L-histidine.</text>
        <dbReference type="EC" id="2.7.13.3"/>
    </reaction>
</comment>
<evidence type="ECO:0000313" key="9">
    <source>
        <dbReference type="EMBL" id="KST70047.1"/>
    </source>
</evidence>
<name>A0A0V7ZZK9_9CYAN</name>
<keyword evidence="3" id="KW-0597">Phosphoprotein</keyword>
<dbReference type="PRINTS" id="PR00344">
    <property type="entry name" value="BCTRLSENSOR"/>
</dbReference>
<comment type="caution">
    <text evidence="8">The sequence shown here is derived from an EMBL/GenBank/DDBJ whole genome shotgun (WGS) entry which is preliminary data.</text>
</comment>
<keyword evidence="4" id="KW-0808">Transferase</keyword>
<dbReference type="InterPro" id="IPR036097">
    <property type="entry name" value="HisK_dim/P_sf"/>
</dbReference>
<dbReference type="InterPro" id="IPR003661">
    <property type="entry name" value="HisK_dim/P_dom"/>
</dbReference>
<evidence type="ECO:0000259" key="7">
    <source>
        <dbReference type="PROSITE" id="PS50109"/>
    </source>
</evidence>
<dbReference type="CDD" id="cd00082">
    <property type="entry name" value="HisKA"/>
    <property type="match status" value="1"/>
</dbReference>
<dbReference type="InterPro" id="IPR036890">
    <property type="entry name" value="HATPase_C_sf"/>
</dbReference>
<dbReference type="AlphaFoldDB" id="A0A0V7ZZK9"/>